<keyword evidence="1" id="KW-0472">Membrane</keyword>
<gene>
    <name evidence="3" type="ORF">UX87_C0009G0040</name>
</gene>
<dbReference type="InterPro" id="IPR000871">
    <property type="entry name" value="Beta-lactam_class-A"/>
</dbReference>
<proteinExistence type="predicted"/>
<evidence type="ECO:0000313" key="3">
    <source>
        <dbReference type="EMBL" id="KKU64358.1"/>
    </source>
</evidence>
<dbReference type="GO" id="GO:0030655">
    <property type="term" value="P:beta-lactam antibiotic catabolic process"/>
    <property type="evidence" value="ECO:0007669"/>
    <property type="project" value="InterPro"/>
</dbReference>
<dbReference type="PANTHER" id="PTHR35333:SF3">
    <property type="entry name" value="BETA-LACTAMASE-TYPE TRANSPEPTIDASE FOLD CONTAINING PROTEIN"/>
    <property type="match status" value="1"/>
</dbReference>
<dbReference type="InterPro" id="IPR045155">
    <property type="entry name" value="Beta-lactam_cat"/>
</dbReference>
<keyword evidence="1" id="KW-0812">Transmembrane</keyword>
<protein>
    <submittedName>
        <fullName evidence="3">Beta-lactamase class A</fullName>
    </submittedName>
</protein>
<keyword evidence="1" id="KW-1133">Transmembrane helix</keyword>
<dbReference type="Gene3D" id="3.40.710.10">
    <property type="entry name" value="DD-peptidase/beta-lactamase superfamily"/>
    <property type="match status" value="1"/>
</dbReference>
<evidence type="ECO:0000259" key="2">
    <source>
        <dbReference type="Pfam" id="PF13354"/>
    </source>
</evidence>
<dbReference type="GO" id="GO:0008800">
    <property type="term" value="F:beta-lactamase activity"/>
    <property type="evidence" value="ECO:0007669"/>
    <property type="project" value="InterPro"/>
</dbReference>
<dbReference type="EMBL" id="LCNV01000009">
    <property type="protein sequence ID" value="KKU64358.1"/>
    <property type="molecule type" value="Genomic_DNA"/>
</dbReference>
<evidence type="ECO:0000256" key="1">
    <source>
        <dbReference type="SAM" id="Phobius"/>
    </source>
</evidence>
<sequence length="324" mass="36285">MAVLRQVDLKKNEVNRKLIGWMFFGMGLFSMGLWLWGRQSVKKSSVEQGENPLIMKLRFDLKSTPEPQVKAAESGERIIEVLNEITATTSGEYGIYVLDPVSGSGYGVNEEVELPAASIMKVPIMATVYKLVESGEMELNDTYTLKESDKRYGSGPLEFVKAGTPLTIRRLLSEMGKKSDNTAPVVLTNLVGTEKVEDMIGKLGMKQTDFGKNTMTAKDASAMWKTLYNGKILDDEHLKMMWEDLKDSIYEERLPAGLPREKLEIVHKVGTDADVWADSGIIMPQTTKPLIITILNEGVKRAEAEQMVPELTRRIWEFETSGLK</sequence>
<feature type="domain" description="Beta-lactamase class A catalytic" evidence="2">
    <location>
        <begin position="94"/>
        <end position="295"/>
    </location>
</feature>
<dbReference type="GO" id="GO:0046677">
    <property type="term" value="P:response to antibiotic"/>
    <property type="evidence" value="ECO:0007669"/>
    <property type="project" value="InterPro"/>
</dbReference>
<name>A0A0G1UE04_9BACT</name>
<dbReference type="InterPro" id="IPR012338">
    <property type="entry name" value="Beta-lactam/transpept-like"/>
</dbReference>
<comment type="caution">
    <text evidence="3">The sequence shown here is derived from an EMBL/GenBank/DDBJ whole genome shotgun (WGS) entry which is preliminary data.</text>
</comment>
<dbReference type="PANTHER" id="PTHR35333">
    <property type="entry name" value="BETA-LACTAMASE"/>
    <property type="match status" value="1"/>
</dbReference>
<dbReference type="AlphaFoldDB" id="A0A0G1UE04"/>
<feature type="transmembrane region" description="Helical" evidence="1">
    <location>
        <begin position="18"/>
        <end position="36"/>
    </location>
</feature>
<evidence type="ECO:0000313" key="4">
    <source>
        <dbReference type="Proteomes" id="UP000034364"/>
    </source>
</evidence>
<organism evidence="3 4">
    <name type="scientific">Candidatus Amesbacteria bacterium GW2011_GWA1_47_16</name>
    <dbReference type="NCBI Taxonomy" id="1618353"/>
    <lineage>
        <taxon>Bacteria</taxon>
        <taxon>Candidatus Amesiibacteriota</taxon>
    </lineage>
</organism>
<accession>A0A0G1UE04</accession>
<reference evidence="3 4" key="1">
    <citation type="journal article" date="2015" name="Nature">
        <title>rRNA introns, odd ribosomes, and small enigmatic genomes across a large radiation of phyla.</title>
        <authorList>
            <person name="Brown C.T."/>
            <person name="Hug L.A."/>
            <person name="Thomas B.C."/>
            <person name="Sharon I."/>
            <person name="Castelle C.J."/>
            <person name="Singh A."/>
            <person name="Wilkins M.J."/>
            <person name="Williams K.H."/>
            <person name="Banfield J.F."/>
        </authorList>
    </citation>
    <scope>NUCLEOTIDE SEQUENCE [LARGE SCALE GENOMIC DNA]</scope>
</reference>
<dbReference type="Proteomes" id="UP000034364">
    <property type="component" value="Unassembled WGS sequence"/>
</dbReference>
<dbReference type="Pfam" id="PF13354">
    <property type="entry name" value="Beta-lactamase2"/>
    <property type="match status" value="1"/>
</dbReference>
<dbReference type="SUPFAM" id="SSF56601">
    <property type="entry name" value="beta-lactamase/transpeptidase-like"/>
    <property type="match status" value="1"/>
</dbReference>